<dbReference type="Pfam" id="PF07980">
    <property type="entry name" value="SusD_RagB"/>
    <property type="match status" value="1"/>
</dbReference>
<proteinExistence type="inferred from homology"/>
<keyword evidence="9" id="KW-1185">Reference proteome</keyword>
<feature type="domain" description="RagB/SusD" evidence="6">
    <location>
        <begin position="306"/>
        <end position="573"/>
    </location>
</feature>
<evidence type="ECO:0000313" key="8">
    <source>
        <dbReference type="EMBL" id="ANH83901.1"/>
    </source>
</evidence>
<evidence type="ECO:0000313" key="9">
    <source>
        <dbReference type="Proteomes" id="UP000077667"/>
    </source>
</evidence>
<evidence type="ECO:0000256" key="1">
    <source>
        <dbReference type="ARBA" id="ARBA00004442"/>
    </source>
</evidence>
<keyword evidence="3" id="KW-0732">Signal</keyword>
<name>A0A1A9IB52_9BACT</name>
<dbReference type="InterPro" id="IPR011990">
    <property type="entry name" value="TPR-like_helical_dom_sf"/>
</dbReference>
<sequence length="573" mass="65075">MRSTNIKPVWISCLVLLVIMANSSCRKFLDREVESNYKEDEVFVNYDRMQQAGFGVYAFLYNRFGFQRIDNAMLASACDEADHAIPSSAIQKYNTGTWTATSNPEDCWSFFYQGIRRANLFLENSENYKQIIYRDTLDPANKSSYEANVKDIAWLRAEVRLLRALYYFELIKRYGGVPLVDKSTYTDDELKQFKRKTFDECTEFIKAECDSVYPQLKDTWVGFSSEKWRGRITQAVALALKARLLLYAASPLNNPSNDVAKWIAAAKAAHDVIALGKYGLHNSYSGLFRLGNGADGNTEVIFAIQGWARNDFERMNYPVGYSQGGQGSTCPSQNLVDAYEMKATGMAIGEPGSGYDPANPYAGRDPRLGMSILTNNTSFKGRPVESWVGGLDGLGKLNATTTGYYLRKFVDEGLDLEKNTSSVHTWVLFRYAEILLDYAEAMNEAYGPETASGYSMTAKAAVDQVRQRPGVNMPLLPPGLSKEEMREHIRNERRVELAFEEHRFFDVRRWKIAEQTENLPLMAMQITKTPEGTFKYLVRKAEDRVFQPKMYWYPIPEPEVLKSEGNLTQSPGW</sequence>
<evidence type="ECO:0000256" key="3">
    <source>
        <dbReference type="ARBA" id="ARBA00022729"/>
    </source>
</evidence>
<dbReference type="InterPro" id="IPR033985">
    <property type="entry name" value="SusD-like_N"/>
</dbReference>
<comment type="subcellular location">
    <subcellularLocation>
        <location evidence="1">Cell outer membrane</location>
    </subcellularLocation>
</comment>
<dbReference type="AlphaFoldDB" id="A0A1A9IB52"/>
<dbReference type="GO" id="GO:0009279">
    <property type="term" value="C:cell outer membrane"/>
    <property type="evidence" value="ECO:0007669"/>
    <property type="project" value="UniProtKB-SubCell"/>
</dbReference>
<comment type="similarity">
    <text evidence="2">Belongs to the SusD family.</text>
</comment>
<evidence type="ECO:0000256" key="5">
    <source>
        <dbReference type="ARBA" id="ARBA00023237"/>
    </source>
</evidence>
<keyword evidence="4" id="KW-0472">Membrane</keyword>
<dbReference type="SUPFAM" id="SSF48452">
    <property type="entry name" value="TPR-like"/>
    <property type="match status" value="1"/>
</dbReference>
<feature type="domain" description="SusD-like N-terminal" evidence="7">
    <location>
        <begin position="28"/>
        <end position="244"/>
    </location>
</feature>
<accession>A0A1A9IB52</accession>
<dbReference type="KEGG" id="nia:A8C56_12670"/>
<evidence type="ECO:0000259" key="7">
    <source>
        <dbReference type="Pfam" id="PF14322"/>
    </source>
</evidence>
<gene>
    <name evidence="8" type="ORF">A8C56_12670</name>
</gene>
<evidence type="ECO:0000259" key="6">
    <source>
        <dbReference type="Pfam" id="PF07980"/>
    </source>
</evidence>
<evidence type="ECO:0000256" key="2">
    <source>
        <dbReference type="ARBA" id="ARBA00006275"/>
    </source>
</evidence>
<dbReference type="STRING" id="1176587.A8C56_12670"/>
<protein>
    <submittedName>
        <fullName evidence="8">Glycan metabolism protein</fullName>
    </submittedName>
</protein>
<dbReference type="Proteomes" id="UP000077667">
    <property type="component" value="Chromosome"/>
</dbReference>
<dbReference type="Pfam" id="PF14322">
    <property type="entry name" value="SusD-like_3"/>
    <property type="match status" value="1"/>
</dbReference>
<dbReference type="InterPro" id="IPR012944">
    <property type="entry name" value="SusD_RagB_dom"/>
</dbReference>
<evidence type="ECO:0000256" key="4">
    <source>
        <dbReference type="ARBA" id="ARBA00023136"/>
    </source>
</evidence>
<organism evidence="8 9">
    <name type="scientific">Niabella ginsenosidivorans</name>
    <dbReference type="NCBI Taxonomy" id="1176587"/>
    <lineage>
        <taxon>Bacteria</taxon>
        <taxon>Pseudomonadati</taxon>
        <taxon>Bacteroidota</taxon>
        <taxon>Chitinophagia</taxon>
        <taxon>Chitinophagales</taxon>
        <taxon>Chitinophagaceae</taxon>
        <taxon>Niabella</taxon>
    </lineage>
</organism>
<dbReference type="EMBL" id="CP015772">
    <property type="protein sequence ID" value="ANH83901.1"/>
    <property type="molecule type" value="Genomic_DNA"/>
</dbReference>
<dbReference type="Gene3D" id="1.25.40.390">
    <property type="match status" value="1"/>
</dbReference>
<keyword evidence="5" id="KW-0998">Cell outer membrane</keyword>
<dbReference type="RefSeq" id="WP_067761977.1">
    <property type="nucleotide sequence ID" value="NZ_CP015772.1"/>
</dbReference>
<dbReference type="OrthoDB" id="691231at2"/>
<reference evidence="8 9" key="1">
    <citation type="submission" date="2016-05" db="EMBL/GenBank/DDBJ databases">
        <title>Niabella ginsenosidivorans BS26 whole genome sequencing.</title>
        <authorList>
            <person name="Im W.T."/>
            <person name="Siddiqi M.Z."/>
        </authorList>
    </citation>
    <scope>NUCLEOTIDE SEQUENCE [LARGE SCALE GENOMIC DNA]</scope>
    <source>
        <strain evidence="8 9">BS26</strain>
    </source>
</reference>